<dbReference type="Proteomes" id="UP000019489">
    <property type="component" value="Unassembled WGS sequence"/>
</dbReference>
<evidence type="ECO:0000313" key="2">
    <source>
        <dbReference type="EMBL" id="EWT01455.1"/>
    </source>
</evidence>
<comment type="caution">
    <text evidence="2">The sequence shown here is derived from an EMBL/GenBank/DDBJ whole genome shotgun (WGS) entry which is preliminary data.</text>
</comment>
<proteinExistence type="predicted"/>
<sequence length="179" mass="18558">MATLGVLAGALWLVIGIIVLVWPSATLTVIAVLFGLQLTIVGIVRLVSGLFGSDLEGWVRAAYVLLGVLMLLAGIACLRHPVLSIGAILLLTAVGWMVEGIALVIGGTRAREGRGWLFFFGAAAILGSIVLLVWPVESVSTLLVLGGWILVIVGIIALVAGIMALRDVSRATKARAAVA</sequence>
<accession>W9G600</accession>
<keyword evidence="1" id="KW-0472">Membrane</keyword>
<keyword evidence="1" id="KW-0812">Transmembrane</keyword>
<dbReference type="GO" id="GO:0005886">
    <property type="term" value="C:plasma membrane"/>
    <property type="evidence" value="ECO:0007669"/>
    <property type="project" value="TreeGrafter"/>
</dbReference>
<reference evidence="2 3" key="1">
    <citation type="submission" date="2013-08" db="EMBL/GenBank/DDBJ databases">
        <title>Intrasporangium oryzae NRRL B-24470.</title>
        <authorList>
            <person name="Liu H."/>
            <person name="Wang G."/>
        </authorList>
    </citation>
    <scope>NUCLEOTIDE SEQUENCE [LARGE SCALE GENOMIC DNA]</scope>
    <source>
        <strain evidence="2 3">NRRL B-24470</strain>
    </source>
</reference>
<protein>
    <recommendedName>
        <fullName evidence="4">HdeD family acid-resistance protein</fullName>
    </recommendedName>
</protein>
<organism evidence="2 3">
    <name type="scientific">Intrasporangium oryzae NRRL B-24470</name>
    <dbReference type="NCBI Taxonomy" id="1386089"/>
    <lineage>
        <taxon>Bacteria</taxon>
        <taxon>Bacillati</taxon>
        <taxon>Actinomycetota</taxon>
        <taxon>Actinomycetes</taxon>
        <taxon>Micrococcales</taxon>
        <taxon>Intrasporangiaceae</taxon>
        <taxon>Intrasporangium</taxon>
    </lineage>
</organism>
<feature type="transmembrane region" description="Helical" evidence="1">
    <location>
        <begin position="117"/>
        <end position="136"/>
    </location>
</feature>
<dbReference type="eggNOG" id="COG3247">
    <property type="taxonomic scope" value="Bacteria"/>
</dbReference>
<keyword evidence="3" id="KW-1185">Reference proteome</keyword>
<keyword evidence="1" id="KW-1133">Transmembrane helix</keyword>
<gene>
    <name evidence="2" type="ORF">N865_10395</name>
</gene>
<dbReference type="PANTHER" id="PTHR34989:SF1">
    <property type="entry name" value="PROTEIN HDED"/>
    <property type="match status" value="1"/>
</dbReference>
<dbReference type="AlphaFoldDB" id="W9G600"/>
<dbReference type="Pfam" id="PF03729">
    <property type="entry name" value="DUF308"/>
    <property type="match status" value="2"/>
</dbReference>
<feature type="transmembrane region" description="Helical" evidence="1">
    <location>
        <begin position="58"/>
        <end position="76"/>
    </location>
</feature>
<dbReference type="STRING" id="1386089.N865_10395"/>
<evidence type="ECO:0000313" key="3">
    <source>
        <dbReference type="Proteomes" id="UP000019489"/>
    </source>
</evidence>
<dbReference type="InterPro" id="IPR005325">
    <property type="entry name" value="DUF308_memb"/>
</dbReference>
<name>W9G600_9MICO</name>
<dbReference type="PANTHER" id="PTHR34989">
    <property type="entry name" value="PROTEIN HDED"/>
    <property type="match status" value="1"/>
</dbReference>
<evidence type="ECO:0008006" key="4">
    <source>
        <dbReference type="Google" id="ProtNLM"/>
    </source>
</evidence>
<feature type="transmembrane region" description="Helical" evidence="1">
    <location>
        <begin position="142"/>
        <end position="165"/>
    </location>
</feature>
<evidence type="ECO:0000256" key="1">
    <source>
        <dbReference type="SAM" id="Phobius"/>
    </source>
</evidence>
<dbReference type="EMBL" id="AWSA01000022">
    <property type="protein sequence ID" value="EWT01455.1"/>
    <property type="molecule type" value="Genomic_DNA"/>
</dbReference>
<feature type="transmembrane region" description="Helical" evidence="1">
    <location>
        <begin position="82"/>
        <end position="105"/>
    </location>
</feature>
<dbReference type="InterPro" id="IPR052712">
    <property type="entry name" value="Acid_resist_chaperone_HdeD"/>
</dbReference>
<feature type="transmembrane region" description="Helical" evidence="1">
    <location>
        <begin position="26"/>
        <end position="46"/>
    </location>
</feature>